<dbReference type="GO" id="GO:0035091">
    <property type="term" value="F:phosphatidylinositol binding"/>
    <property type="evidence" value="ECO:0007669"/>
    <property type="project" value="InterPro"/>
</dbReference>
<evidence type="ECO:0000256" key="8">
    <source>
        <dbReference type="ARBA" id="ARBA00023136"/>
    </source>
</evidence>
<proteinExistence type="inferred from homology"/>
<dbReference type="GO" id="GO:0006914">
    <property type="term" value="P:autophagy"/>
    <property type="evidence" value="ECO:0007669"/>
    <property type="project" value="UniProtKB-KW"/>
</dbReference>
<evidence type="ECO:0000256" key="1">
    <source>
        <dbReference type="ARBA" id="ARBA00004481"/>
    </source>
</evidence>
<dbReference type="PANTHER" id="PTHR46979:SF2">
    <property type="entry name" value="SORTING NEXIN-41"/>
    <property type="match status" value="1"/>
</dbReference>
<dbReference type="PANTHER" id="PTHR46979">
    <property type="entry name" value="SORTING NEXIN-41"/>
    <property type="match status" value="1"/>
</dbReference>
<sequence length="774" mass="85761">MSQSPKPQQDHPTTATSTDKNNTTDCTETNLQSQSQDQVTTSQTSFDGDEDNNPFSHHQGLSSFSHLHLNSSRQSKQQSNEDIKTPDDVDDSMLLYKTSKSDKSNKNSESFNAVNMNFESRVTKLLKPKVRVKIQITEAGNSNEGMNNSSKKYIVYTIKLVNIDVKSDEVLTRRRYSDFESLRDVLTKIFPLVVIPPIPPKNYFDFSVFNGFVGQGSIGFGSNSGIAGGGGGGGSTAHERSIGGGSSGSTPSSAAAAAATGSSNNIHSTTSTANNLSSPTSSYSYINSNHLAKNKLIEHRKRLLSNFLNNCLEIKQIRNLEFFHKFLDPNANWSDEIALIQNQLPKSIYLSNPENGLKTDSIYANLPNPSSSKNTISFFKDNGKRITKKTNKLIGNSISSSANTIAAEATGVNPSPDISTNEALQKKKQSEYIVDTSGLDEVNKRITSNFMGLSNDYAELGSVFNSFSLMFSEVFSSMSSRSEEEGGGRANGNGGGGLDGGATTTETGTKADKYKSSDNNDELNFILDKIGQCFDRSYIAMNLLIGDLETQFSEPLGEAVQYTQILHYITKYQSRKLTQKQMLDDEVKYKRKELNQLLKIESEAGMVEHSIRHQHSNNTPANNGESKFDLNGFASTTNSKTHKSAPNGTPVINGSNNGSTQAPTSSGLFKLPNFKFKKLTRYVSEIIDQNPQQTRKTKIHELTDKISVLEKCQDIMLADLSFIYDEVDKNLQQFQLHQLKMIYEILLYYNQVLIRWAKKNIEIWQDVKEEILKY</sequence>
<feature type="compositionally biased region" description="Polar residues" evidence="9">
    <location>
        <begin position="633"/>
        <end position="666"/>
    </location>
</feature>
<keyword evidence="5" id="KW-0653">Protein transport</keyword>
<dbReference type="SMART" id="SM00312">
    <property type="entry name" value="PX"/>
    <property type="match status" value="1"/>
</dbReference>
<evidence type="ECO:0000313" key="12">
    <source>
        <dbReference type="Proteomes" id="UP000005018"/>
    </source>
</evidence>
<dbReference type="GeneID" id="14541041"/>
<dbReference type="InterPro" id="IPR027267">
    <property type="entry name" value="AH/BAR_dom_sf"/>
</dbReference>
<gene>
    <name evidence="11" type="ORF">CORT_0E03920</name>
</gene>
<comment type="subcellular location">
    <subcellularLocation>
        <location evidence="1">Endosome membrane</location>
        <topology evidence="1">Peripheral membrane protein</topology>
    </subcellularLocation>
</comment>
<dbReference type="GO" id="GO:0015031">
    <property type="term" value="P:protein transport"/>
    <property type="evidence" value="ECO:0007669"/>
    <property type="project" value="UniProtKB-KW"/>
</dbReference>
<dbReference type="EMBL" id="HE681723">
    <property type="protein sequence ID" value="CCG23979.1"/>
    <property type="molecule type" value="Genomic_DNA"/>
</dbReference>
<dbReference type="HOGENOM" id="CLU_014456_2_0_1"/>
<keyword evidence="12" id="KW-1185">Reference proteome</keyword>
<evidence type="ECO:0000256" key="2">
    <source>
        <dbReference type="ARBA" id="ARBA00010883"/>
    </source>
</evidence>
<dbReference type="Proteomes" id="UP000005018">
    <property type="component" value="Chromosome 5"/>
</dbReference>
<dbReference type="PROSITE" id="PS50195">
    <property type="entry name" value="PX"/>
    <property type="match status" value="1"/>
</dbReference>
<keyword evidence="8" id="KW-0472">Membrane</keyword>
<feature type="compositionally biased region" description="Low complexity" evidence="9">
    <location>
        <begin position="13"/>
        <end position="25"/>
    </location>
</feature>
<feature type="compositionally biased region" description="Polar residues" evidence="9">
    <location>
        <begin position="1"/>
        <end position="12"/>
    </location>
</feature>
<dbReference type="Gene3D" id="1.20.1270.60">
    <property type="entry name" value="Arfaptin homology (AH) domain/BAR domain"/>
    <property type="match status" value="1"/>
</dbReference>
<evidence type="ECO:0000256" key="4">
    <source>
        <dbReference type="ARBA" id="ARBA00022753"/>
    </source>
</evidence>
<dbReference type="Pfam" id="PF00787">
    <property type="entry name" value="PX"/>
    <property type="match status" value="1"/>
</dbReference>
<feature type="compositionally biased region" description="Gly residues" evidence="9">
    <location>
        <begin position="488"/>
        <end position="500"/>
    </location>
</feature>
<feature type="domain" description="PX" evidence="10">
    <location>
        <begin position="134"/>
        <end position="334"/>
    </location>
</feature>
<evidence type="ECO:0000256" key="9">
    <source>
        <dbReference type="SAM" id="MobiDB-lite"/>
    </source>
</evidence>
<feature type="compositionally biased region" description="Polar residues" evidence="9">
    <location>
        <begin position="616"/>
        <end position="625"/>
    </location>
</feature>
<feature type="region of interest" description="Disordered" evidence="9">
    <location>
        <begin position="1"/>
        <end position="91"/>
    </location>
</feature>
<dbReference type="AlphaFoldDB" id="H8X751"/>
<dbReference type="OrthoDB" id="289314at2759"/>
<protein>
    <submittedName>
        <fullName evidence="11">Atg20 protein</fullName>
    </submittedName>
</protein>
<dbReference type="RefSeq" id="XP_003870110.1">
    <property type="nucleotide sequence ID" value="XM_003870061.1"/>
</dbReference>
<dbReference type="eggNOG" id="KOG2273">
    <property type="taxonomic scope" value="Eukaryota"/>
</dbReference>
<feature type="region of interest" description="Disordered" evidence="9">
    <location>
        <begin position="480"/>
        <end position="515"/>
    </location>
</feature>
<dbReference type="Gene3D" id="3.30.1520.10">
    <property type="entry name" value="Phox-like domain"/>
    <property type="match status" value="1"/>
</dbReference>
<dbReference type="SUPFAM" id="SSF64268">
    <property type="entry name" value="PX domain"/>
    <property type="match status" value="1"/>
</dbReference>
<keyword evidence="7" id="KW-0446">Lipid-binding</keyword>
<dbReference type="InterPro" id="IPR036871">
    <property type="entry name" value="PX_dom_sf"/>
</dbReference>
<evidence type="ECO:0000256" key="3">
    <source>
        <dbReference type="ARBA" id="ARBA00022448"/>
    </source>
</evidence>
<feature type="region of interest" description="Disordered" evidence="9">
    <location>
        <begin position="229"/>
        <end position="280"/>
    </location>
</feature>
<comment type="similarity">
    <text evidence="2">Belongs to the sorting nexin family.</text>
</comment>
<feature type="compositionally biased region" description="Polar residues" evidence="9">
    <location>
        <begin position="264"/>
        <end position="273"/>
    </location>
</feature>
<evidence type="ECO:0000313" key="11">
    <source>
        <dbReference type="EMBL" id="CCG23979.1"/>
    </source>
</evidence>
<evidence type="ECO:0000256" key="7">
    <source>
        <dbReference type="ARBA" id="ARBA00023121"/>
    </source>
</evidence>
<organism evidence="11 12">
    <name type="scientific">Candida orthopsilosis (strain 90-125)</name>
    <name type="common">Yeast</name>
    <dbReference type="NCBI Taxonomy" id="1136231"/>
    <lineage>
        <taxon>Eukaryota</taxon>
        <taxon>Fungi</taxon>
        <taxon>Dikarya</taxon>
        <taxon>Ascomycota</taxon>
        <taxon>Saccharomycotina</taxon>
        <taxon>Pichiomycetes</taxon>
        <taxon>Debaryomycetaceae</taxon>
        <taxon>Candida/Lodderomyces clade</taxon>
        <taxon>Candida</taxon>
    </lineage>
</organism>
<keyword evidence="4" id="KW-0967">Endosome</keyword>
<dbReference type="KEGG" id="cot:CORT_0E03920"/>
<evidence type="ECO:0000256" key="5">
    <source>
        <dbReference type="ARBA" id="ARBA00022927"/>
    </source>
</evidence>
<feature type="compositionally biased region" description="Low complexity" evidence="9">
    <location>
        <begin position="61"/>
        <end position="72"/>
    </location>
</feature>
<keyword evidence="6" id="KW-0072">Autophagy</keyword>
<feature type="compositionally biased region" description="Low complexity" evidence="9">
    <location>
        <begin position="248"/>
        <end position="263"/>
    </location>
</feature>
<keyword evidence="3" id="KW-0813">Transport</keyword>
<accession>H8X751</accession>
<name>H8X751_CANO9</name>
<dbReference type="InterPro" id="IPR051079">
    <property type="entry name" value="Sorting_Nexin_Autophagy"/>
</dbReference>
<dbReference type="GO" id="GO:0010008">
    <property type="term" value="C:endosome membrane"/>
    <property type="evidence" value="ECO:0007669"/>
    <property type="project" value="UniProtKB-SubCell"/>
</dbReference>
<evidence type="ECO:0000256" key="6">
    <source>
        <dbReference type="ARBA" id="ARBA00023006"/>
    </source>
</evidence>
<feature type="compositionally biased region" description="Low complexity" evidence="9">
    <location>
        <begin position="32"/>
        <end position="45"/>
    </location>
</feature>
<evidence type="ECO:0000259" key="10">
    <source>
        <dbReference type="PROSITE" id="PS50195"/>
    </source>
</evidence>
<reference evidence="11 12" key="1">
    <citation type="journal article" date="2012" name="PLoS ONE">
        <title>Sequence and analysis of the genome of the pathogenic yeast Candida orthopsilosis.</title>
        <authorList>
            <person name="Riccombeni A."/>
            <person name="Vidanes G."/>
            <person name="Proux-Wera E."/>
            <person name="Wolfe K.H."/>
            <person name="Butler G."/>
        </authorList>
    </citation>
    <scope>NUCLEOTIDE SEQUENCE [LARGE SCALE GENOMIC DNA]</scope>
    <source>
        <strain evidence="11 12">Co 90-125</strain>
    </source>
</reference>
<feature type="region of interest" description="Disordered" evidence="9">
    <location>
        <begin position="614"/>
        <end position="666"/>
    </location>
</feature>
<dbReference type="InterPro" id="IPR001683">
    <property type="entry name" value="PX_dom"/>
</dbReference>